<feature type="chain" id="PRO_5017011092" evidence="1">
    <location>
        <begin position="22"/>
        <end position="60"/>
    </location>
</feature>
<evidence type="ECO:0000313" key="3">
    <source>
        <dbReference type="Proteomes" id="UP000255224"/>
    </source>
</evidence>
<name>A0A376E0Q7_CHRCU</name>
<dbReference type="PROSITE" id="PS51257">
    <property type="entry name" value="PROKAR_LIPOPROTEIN"/>
    <property type="match status" value="1"/>
</dbReference>
<gene>
    <name evidence="2" type="ORF">NCTC13533_02645</name>
</gene>
<evidence type="ECO:0000313" key="2">
    <source>
        <dbReference type="EMBL" id="STC98500.1"/>
    </source>
</evidence>
<accession>A0A376E0Q7</accession>
<dbReference type="EMBL" id="UFVQ01000003">
    <property type="protein sequence ID" value="STC98500.1"/>
    <property type="molecule type" value="Genomic_DNA"/>
</dbReference>
<feature type="signal peptide" evidence="1">
    <location>
        <begin position="1"/>
        <end position="21"/>
    </location>
</feature>
<organism evidence="2 3">
    <name type="scientific">Chryseobacterium carnipullorum</name>
    <dbReference type="NCBI Taxonomy" id="1124835"/>
    <lineage>
        <taxon>Bacteria</taxon>
        <taxon>Pseudomonadati</taxon>
        <taxon>Bacteroidota</taxon>
        <taxon>Flavobacteriia</taxon>
        <taxon>Flavobacteriales</taxon>
        <taxon>Weeksellaceae</taxon>
        <taxon>Chryseobacterium group</taxon>
        <taxon>Chryseobacterium</taxon>
    </lineage>
</organism>
<keyword evidence="1" id="KW-0732">Signal</keyword>
<protein>
    <submittedName>
        <fullName evidence="2">Uncharacterized protein</fullName>
    </submittedName>
</protein>
<evidence type="ECO:0000256" key="1">
    <source>
        <dbReference type="SAM" id="SignalP"/>
    </source>
</evidence>
<reference evidence="2 3" key="1">
    <citation type="submission" date="2018-06" db="EMBL/GenBank/DDBJ databases">
        <authorList>
            <consortium name="Pathogen Informatics"/>
            <person name="Doyle S."/>
        </authorList>
    </citation>
    <scope>NUCLEOTIDE SEQUENCE [LARGE SCALE GENOMIC DNA]</scope>
    <source>
        <strain evidence="2 3">NCTC13533</strain>
    </source>
</reference>
<dbReference type="Proteomes" id="UP000255224">
    <property type="component" value="Unassembled WGS sequence"/>
</dbReference>
<dbReference type="RefSeq" id="WP_123881021.1">
    <property type="nucleotide sequence ID" value="NZ_CP033920.1"/>
</dbReference>
<sequence length="60" mass="6782">MKKTFLFGLVFIALSSCSNQADDLNVKNTQMSEENQISSYMNTEGQKINNLSVRFPGYNN</sequence>
<dbReference type="AlphaFoldDB" id="A0A376E0Q7"/>
<proteinExistence type="predicted"/>